<evidence type="ECO:0000313" key="3">
    <source>
        <dbReference type="Proteomes" id="UP000183832"/>
    </source>
</evidence>
<evidence type="ECO:0000256" key="1">
    <source>
        <dbReference type="SAM" id="Phobius"/>
    </source>
</evidence>
<keyword evidence="3" id="KW-1185">Reference proteome</keyword>
<proteinExistence type="predicted"/>
<keyword evidence="1" id="KW-0472">Membrane</keyword>
<keyword evidence="1" id="KW-1133">Transmembrane helix</keyword>
<gene>
    <name evidence="2" type="ORF">CLUMA_CG006741</name>
</gene>
<protein>
    <submittedName>
        <fullName evidence="2">CLUMA_CG006741, isoform A</fullName>
    </submittedName>
</protein>
<name>A0A1J1HYU5_9DIPT</name>
<evidence type="ECO:0000313" key="2">
    <source>
        <dbReference type="EMBL" id="CRK93197.1"/>
    </source>
</evidence>
<sequence length="68" mass="8024">MAEFIGVRLEMKWGRRKRTTIHYPGTCNVLALVLIRFSLNFITVIPQRIIAKDVKYHDVLYLCLEMEV</sequence>
<accession>A0A1J1HYU5</accession>
<reference evidence="2 3" key="1">
    <citation type="submission" date="2015-04" db="EMBL/GenBank/DDBJ databases">
        <authorList>
            <person name="Syromyatnikov M.Y."/>
            <person name="Popov V.N."/>
        </authorList>
    </citation>
    <scope>NUCLEOTIDE SEQUENCE [LARGE SCALE GENOMIC DNA]</scope>
</reference>
<keyword evidence="1" id="KW-0812">Transmembrane</keyword>
<feature type="transmembrane region" description="Helical" evidence="1">
    <location>
        <begin position="21"/>
        <end position="39"/>
    </location>
</feature>
<dbReference type="Proteomes" id="UP000183832">
    <property type="component" value="Unassembled WGS sequence"/>
</dbReference>
<organism evidence="2 3">
    <name type="scientific">Clunio marinus</name>
    <dbReference type="NCBI Taxonomy" id="568069"/>
    <lineage>
        <taxon>Eukaryota</taxon>
        <taxon>Metazoa</taxon>
        <taxon>Ecdysozoa</taxon>
        <taxon>Arthropoda</taxon>
        <taxon>Hexapoda</taxon>
        <taxon>Insecta</taxon>
        <taxon>Pterygota</taxon>
        <taxon>Neoptera</taxon>
        <taxon>Endopterygota</taxon>
        <taxon>Diptera</taxon>
        <taxon>Nematocera</taxon>
        <taxon>Chironomoidea</taxon>
        <taxon>Chironomidae</taxon>
        <taxon>Clunio</taxon>
    </lineage>
</organism>
<dbReference type="EMBL" id="CVRI01000037">
    <property type="protein sequence ID" value="CRK93197.1"/>
    <property type="molecule type" value="Genomic_DNA"/>
</dbReference>
<dbReference type="AlphaFoldDB" id="A0A1J1HYU5"/>